<organism evidence="2 3">
    <name type="scientific">Phialophora macrospora</name>
    <dbReference type="NCBI Taxonomy" id="1851006"/>
    <lineage>
        <taxon>Eukaryota</taxon>
        <taxon>Fungi</taxon>
        <taxon>Dikarya</taxon>
        <taxon>Ascomycota</taxon>
        <taxon>Pezizomycotina</taxon>
        <taxon>Eurotiomycetes</taxon>
        <taxon>Chaetothyriomycetidae</taxon>
        <taxon>Chaetothyriales</taxon>
        <taxon>Herpotrichiellaceae</taxon>
        <taxon>Phialophora</taxon>
    </lineage>
</organism>
<gene>
    <name evidence="2" type="ORF">PV04_01696</name>
</gene>
<dbReference type="Proteomes" id="UP000054266">
    <property type="component" value="Unassembled WGS sequence"/>
</dbReference>
<evidence type="ECO:0000313" key="3">
    <source>
        <dbReference type="Proteomes" id="UP000054266"/>
    </source>
</evidence>
<feature type="compositionally biased region" description="Low complexity" evidence="1">
    <location>
        <begin position="178"/>
        <end position="191"/>
    </location>
</feature>
<reference evidence="2 3" key="1">
    <citation type="submission" date="2015-01" db="EMBL/GenBank/DDBJ databases">
        <title>The Genome Sequence of Capronia semiimmersa CBS27337.</title>
        <authorList>
            <consortium name="The Broad Institute Genomics Platform"/>
            <person name="Cuomo C."/>
            <person name="de Hoog S."/>
            <person name="Gorbushina A."/>
            <person name="Stielow B."/>
            <person name="Teixiera M."/>
            <person name="Abouelleil A."/>
            <person name="Chapman S.B."/>
            <person name="Priest M."/>
            <person name="Young S.K."/>
            <person name="Wortman J."/>
            <person name="Nusbaum C."/>
            <person name="Birren B."/>
        </authorList>
    </citation>
    <scope>NUCLEOTIDE SEQUENCE [LARGE SCALE GENOMIC DNA]</scope>
    <source>
        <strain evidence="2 3">CBS 27337</strain>
    </source>
</reference>
<feature type="compositionally biased region" description="Polar residues" evidence="1">
    <location>
        <begin position="283"/>
        <end position="296"/>
    </location>
</feature>
<accession>A0A0D2EGW6</accession>
<name>A0A0D2EGW6_9EURO</name>
<feature type="region of interest" description="Disordered" evidence="1">
    <location>
        <begin position="227"/>
        <end position="415"/>
    </location>
</feature>
<dbReference type="AlphaFoldDB" id="A0A0D2EGW6"/>
<sequence>MSRGYHRAAYFGHLEFPTDPVAVVGLLKGKSNFQAWHSTIQPILLSNPSSSELIIGSWAEPRCSTPCTADQQAAFDEDRRDWHTANTGTCRFIRATLAENVVPFVRQYNTAKTLFFNLVWLYGEDSGIDTQGGPPVPVNAHTMSAKRGRASLLAVLEAKRTLDYLPPVGVTFTLPSPTTPTSGCTVSSSSSNVNGAATRDHLKSLPSRIPEDPDAEHHLTLIRSFERTRISEPNSNSNSNSNSNPTLETIHEHEEPHPGKRIRISSGHAIGSCHSARDVLSERSISPLTLSDSTSGSDEDDYHRGYRHRQTPHSHLHLEDIGSTGITTTSHPHTHTQASSRGPKKRRASAEPDEEEGGEGEDGRRLRKASFASMLKAVRPGKARKRDTFSLSFPLRRLDANKGMGSAKGQWQGQG</sequence>
<evidence type="ECO:0000256" key="1">
    <source>
        <dbReference type="SAM" id="MobiDB-lite"/>
    </source>
</evidence>
<feature type="compositionally biased region" description="Basic and acidic residues" evidence="1">
    <location>
        <begin position="249"/>
        <end position="258"/>
    </location>
</feature>
<protein>
    <submittedName>
        <fullName evidence="2">Uncharacterized protein</fullName>
    </submittedName>
</protein>
<feature type="compositionally biased region" description="Basic residues" evidence="1">
    <location>
        <begin position="305"/>
        <end position="315"/>
    </location>
</feature>
<feature type="compositionally biased region" description="Acidic residues" evidence="1">
    <location>
        <begin position="351"/>
        <end position="360"/>
    </location>
</feature>
<dbReference type="EMBL" id="KN846956">
    <property type="protein sequence ID" value="KIW73592.1"/>
    <property type="molecule type" value="Genomic_DNA"/>
</dbReference>
<dbReference type="HOGENOM" id="CLU_713718_0_0_1"/>
<proteinExistence type="predicted"/>
<keyword evidence="3" id="KW-1185">Reference proteome</keyword>
<feature type="compositionally biased region" description="Polar residues" evidence="1">
    <location>
        <begin position="324"/>
        <end position="340"/>
    </location>
</feature>
<evidence type="ECO:0000313" key="2">
    <source>
        <dbReference type="EMBL" id="KIW73592.1"/>
    </source>
</evidence>
<feature type="region of interest" description="Disordered" evidence="1">
    <location>
        <begin position="178"/>
        <end position="197"/>
    </location>
</feature>
<feature type="compositionally biased region" description="Low complexity" evidence="1">
    <location>
        <begin position="234"/>
        <end position="244"/>
    </location>
</feature>